<gene>
    <name evidence="4" type="ORF">Q8A64_05985</name>
</gene>
<keyword evidence="1" id="KW-0443">Lipid metabolism</keyword>
<dbReference type="EC" id="3.1.3.27" evidence="1"/>
<keyword evidence="5" id="KW-1185">Reference proteome</keyword>
<keyword evidence="1" id="KW-0595">Phospholipid degradation</keyword>
<keyword evidence="1 2" id="KW-0472">Membrane</keyword>
<feature type="transmembrane region" description="Helical" evidence="2">
    <location>
        <begin position="66"/>
        <end position="84"/>
    </location>
</feature>
<keyword evidence="1" id="KW-0460">Magnesium</keyword>
<keyword evidence="1" id="KW-0378">Hydrolase</keyword>
<dbReference type="InterPro" id="IPR026037">
    <property type="entry name" value="PgpA"/>
</dbReference>
<name>A0ABU1BNS3_9BURK</name>
<evidence type="ECO:0000313" key="5">
    <source>
        <dbReference type="Proteomes" id="UP001225596"/>
    </source>
</evidence>
<accession>A0ABU1BNS3</accession>
<keyword evidence="1" id="KW-1208">Phospholipid metabolism</keyword>
<evidence type="ECO:0000313" key="4">
    <source>
        <dbReference type="EMBL" id="MDQ9169958.1"/>
    </source>
</evidence>
<evidence type="ECO:0000259" key="3">
    <source>
        <dbReference type="Pfam" id="PF04608"/>
    </source>
</evidence>
<feature type="domain" description="YutG/PgpA" evidence="3">
    <location>
        <begin position="27"/>
        <end position="167"/>
    </location>
</feature>
<sequence>MTPLQSSQAPYITKPSARFMLTHPAHWIAQGFGSGLSPILPGTFGTLLGWLSYVVFTLRWPDLFTPLHWAGIIVAGFLLGVWSCSKTGRDLGISDHGSMVWDEIIAFWLVLIFVMPAGFWTQFCAFILFRVFDMAKPAPVGYVDKHLKGGFGVMADDIIAAFYTLLSFAVWRAI</sequence>
<keyword evidence="2" id="KW-1133">Transmembrane helix</keyword>
<dbReference type="RefSeq" id="WP_338435878.1">
    <property type="nucleotide sequence ID" value="NZ_JAUYVH010000002.1"/>
</dbReference>
<keyword evidence="1" id="KW-0442">Lipid degradation</keyword>
<protein>
    <recommendedName>
        <fullName evidence="1">Phosphatidylglycerophosphatase A</fullName>
        <ecNumber evidence="1">3.1.3.27</ecNumber>
    </recommendedName>
    <alternativeName>
        <fullName evidence="1">Phosphatidylglycerolphosphate phosphatase A</fullName>
    </alternativeName>
</protein>
<comment type="caution">
    <text evidence="4">The sequence shown here is derived from an EMBL/GenBank/DDBJ whole genome shotgun (WGS) entry which is preliminary data.</text>
</comment>
<feature type="transmembrane region" description="Helical" evidence="2">
    <location>
        <begin position="39"/>
        <end position="60"/>
    </location>
</feature>
<dbReference type="Proteomes" id="UP001225596">
    <property type="component" value="Unassembled WGS sequence"/>
</dbReference>
<comment type="subcellular location">
    <subcellularLocation>
        <location evidence="1">Cell inner membrane</location>
        <topology evidence="1">Multi-pass membrane protein</topology>
    </subcellularLocation>
</comment>
<dbReference type="SUPFAM" id="SSF101307">
    <property type="entry name" value="YutG-like"/>
    <property type="match status" value="1"/>
</dbReference>
<dbReference type="CDD" id="cd06971">
    <property type="entry name" value="PgpA"/>
    <property type="match status" value="1"/>
</dbReference>
<dbReference type="PIRSF" id="PIRSF006162">
    <property type="entry name" value="PgpA"/>
    <property type="match status" value="1"/>
</dbReference>
<proteinExistence type="predicted"/>
<dbReference type="PANTHER" id="PTHR36305:SF1">
    <property type="entry name" value="PHOSPHATIDYLGLYCEROPHOSPHATASE A"/>
    <property type="match status" value="1"/>
</dbReference>
<feature type="transmembrane region" description="Helical" evidence="2">
    <location>
        <begin position="149"/>
        <end position="171"/>
    </location>
</feature>
<evidence type="ECO:0000256" key="1">
    <source>
        <dbReference type="PIRNR" id="PIRNR006162"/>
    </source>
</evidence>
<dbReference type="PANTHER" id="PTHR36305">
    <property type="entry name" value="PHOSPHATIDYLGLYCEROPHOSPHATASE A"/>
    <property type="match status" value="1"/>
</dbReference>
<comment type="catalytic activity">
    <reaction evidence="1">
        <text>a 1,2-diacyl-sn-glycero-3-phospho-(1'-sn-glycero-3'-phosphate) + H2O = a 1,2-diacyl-sn-glycero-3-phospho-(1'-sn-glycerol) + phosphate</text>
        <dbReference type="Rhea" id="RHEA:33751"/>
        <dbReference type="ChEBI" id="CHEBI:15377"/>
        <dbReference type="ChEBI" id="CHEBI:43474"/>
        <dbReference type="ChEBI" id="CHEBI:60110"/>
        <dbReference type="ChEBI" id="CHEBI:64716"/>
        <dbReference type="EC" id="3.1.3.27"/>
    </reaction>
</comment>
<comment type="cofactor">
    <cofactor evidence="1">
        <name>Mg(2+)</name>
        <dbReference type="ChEBI" id="CHEBI:18420"/>
    </cofactor>
</comment>
<dbReference type="InterPro" id="IPR007686">
    <property type="entry name" value="YutG/PgpA"/>
</dbReference>
<keyword evidence="1" id="KW-0997">Cell inner membrane</keyword>
<reference evidence="4 5" key="1">
    <citation type="submission" date="2023-08" db="EMBL/GenBank/DDBJ databases">
        <title>Oxalobacteraceae gen .nov., isolated from river sludge outside the plant.</title>
        <authorList>
            <person name="Zhao S.Y."/>
        </authorList>
    </citation>
    <scope>NUCLEOTIDE SEQUENCE [LARGE SCALE GENOMIC DNA]</scope>
    <source>
        <strain evidence="4 5">R-40</strain>
    </source>
</reference>
<organism evidence="4 5">
    <name type="scientific">Keguizhuia sedimenti</name>
    <dbReference type="NCBI Taxonomy" id="3064264"/>
    <lineage>
        <taxon>Bacteria</taxon>
        <taxon>Pseudomonadati</taxon>
        <taxon>Pseudomonadota</taxon>
        <taxon>Betaproteobacteria</taxon>
        <taxon>Burkholderiales</taxon>
        <taxon>Oxalobacteraceae</taxon>
        <taxon>Keguizhuia</taxon>
    </lineage>
</organism>
<keyword evidence="1" id="KW-0479">Metal-binding</keyword>
<keyword evidence="1 2" id="KW-0812">Transmembrane</keyword>
<feature type="transmembrane region" description="Helical" evidence="2">
    <location>
        <begin position="105"/>
        <end position="129"/>
    </location>
</feature>
<dbReference type="Pfam" id="PF04608">
    <property type="entry name" value="PgpA"/>
    <property type="match status" value="1"/>
</dbReference>
<comment type="function">
    <text evidence="1">Lipid phosphatase which dephosphorylates phosphatidylglycerophosphate (PGP) to phosphatidylglycerol (PG).</text>
</comment>
<comment type="pathway">
    <text evidence="1">Phospholipid metabolism; phosphatidylglycerol biosynthesis; phosphatidylglycerol from CDP-diacylglycerol: step 2/2.</text>
</comment>
<keyword evidence="1" id="KW-1003">Cell membrane</keyword>
<dbReference type="EMBL" id="JAUYVH010000002">
    <property type="protein sequence ID" value="MDQ9169958.1"/>
    <property type="molecule type" value="Genomic_DNA"/>
</dbReference>
<evidence type="ECO:0000256" key="2">
    <source>
        <dbReference type="SAM" id="Phobius"/>
    </source>
</evidence>
<dbReference type="InterPro" id="IPR036681">
    <property type="entry name" value="PgpA-like_sf"/>
</dbReference>